<proteinExistence type="predicted"/>
<evidence type="ECO:0000313" key="2">
    <source>
        <dbReference type="EMBL" id="MBB4966021.1"/>
    </source>
</evidence>
<reference evidence="2 3" key="1">
    <citation type="submission" date="2020-08" db="EMBL/GenBank/DDBJ databases">
        <title>Sequencing the genomes of 1000 actinobacteria strains.</title>
        <authorList>
            <person name="Klenk H.-P."/>
        </authorList>
    </citation>
    <scope>NUCLEOTIDE SEQUENCE [LARGE SCALE GENOMIC DNA]</scope>
    <source>
        <strain evidence="2 3">DSM 45084</strain>
    </source>
</reference>
<dbReference type="EMBL" id="JACHJS010000001">
    <property type="protein sequence ID" value="MBB4966021.1"/>
    <property type="molecule type" value="Genomic_DNA"/>
</dbReference>
<organism evidence="2 3">
    <name type="scientific">Saccharothrix violaceirubra</name>
    <dbReference type="NCBI Taxonomy" id="413306"/>
    <lineage>
        <taxon>Bacteria</taxon>
        <taxon>Bacillati</taxon>
        <taxon>Actinomycetota</taxon>
        <taxon>Actinomycetes</taxon>
        <taxon>Pseudonocardiales</taxon>
        <taxon>Pseudonocardiaceae</taxon>
        <taxon>Saccharothrix</taxon>
    </lineage>
</organism>
<evidence type="ECO:0008006" key="4">
    <source>
        <dbReference type="Google" id="ProtNLM"/>
    </source>
</evidence>
<feature type="region of interest" description="Disordered" evidence="1">
    <location>
        <begin position="7"/>
        <end position="34"/>
    </location>
</feature>
<accession>A0A7W7T3V7</accession>
<protein>
    <recommendedName>
        <fullName evidence="4">PknH-like protein</fullName>
    </recommendedName>
</protein>
<dbReference type="RefSeq" id="WP_184669783.1">
    <property type="nucleotide sequence ID" value="NZ_BAABAI010000002.1"/>
</dbReference>
<sequence>MAILVGCSSTPDAAPSSTAPATTTTSSAAPATPDPALIEGRLQKAQLPDDVLGPLGYTRKSDNEQKNYTIMSCPTELGTEGAMAMTKLATYWTNKAAFSAFSQYSVSFRRVDAAAESVTLARKALECRPFSIGKEGPFSPDGELTLPALGGDAQFAVCFKSELMRICELVVTKADLLTRFMFYGPATADAPGVLEKAGRAVVPLMSA</sequence>
<dbReference type="AlphaFoldDB" id="A0A7W7T3V7"/>
<keyword evidence="3" id="KW-1185">Reference proteome</keyword>
<name>A0A7W7T3V7_9PSEU</name>
<comment type="caution">
    <text evidence="2">The sequence shown here is derived from an EMBL/GenBank/DDBJ whole genome shotgun (WGS) entry which is preliminary data.</text>
</comment>
<evidence type="ECO:0000256" key="1">
    <source>
        <dbReference type="SAM" id="MobiDB-lite"/>
    </source>
</evidence>
<dbReference type="Proteomes" id="UP000542674">
    <property type="component" value="Unassembled WGS sequence"/>
</dbReference>
<feature type="compositionally biased region" description="Low complexity" evidence="1">
    <location>
        <begin position="8"/>
        <end position="34"/>
    </location>
</feature>
<evidence type="ECO:0000313" key="3">
    <source>
        <dbReference type="Proteomes" id="UP000542674"/>
    </source>
</evidence>
<gene>
    <name evidence="2" type="ORF">F4559_003380</name>
</gene>